<evidence type="ECO:0000313" key="1">
    <source>
        <dbReference type="Ensembl" id="ENSNBRP00000020371.1"/>
    </source>
</evidence>
<reference evidence="1" key="2">
    <citation type="submission" date="2025-09" db="UniProtKB">
        <authorList>
            <consortium name="Ensembl"/>
        </authorList>
    </citation>
    <scope>IDENTIFICATION</scope>
</reference>
<dbReference type="PANTHER" id="PTHR46535:SF1">
    <property type="entry name" value="NEDD4-BINDING PROTEIN 2"/>
    <property type="match status" value="1"/>
</dbReference>
<proteinExistence type="predicted"/>
<dbReference type="Ensembl" id="ENSNBRT00000020921.1">
    <property type="protein sequence ID" value="ENSNBRP00000020371.1"/>
    <property type="gene ID" value="ENSNBRG00000015660.1"/>
</dbReference>
<dbReference type="InterPro" id="IPR027417">
    <property type="entry name" value="P-loop_NTPase"/>
</dbReference>
<dbReference type="GO" id="GO:0004519">
    <property type="term" value="F:endonuclease activity"/>
    <property type="evidence" value="ECO:0007669"/>
    <property type="project" value="TreeGrafter"/>
</dbReference>
<dbReference type="InterPro" id="IPR052772">
    <property type="entry name" value="Endo/PolyKinase_Domain-Protein"/>
</dbReference>
<keyword evidence="2" id="KW-1185">Reference proteome</keyword>
<name>A0A3Q4HEI5_NEOBR</name>
<evidence type="ECO:0000313" key="2">
    <source>
        <dbReference type="Proteomes" id="UP000261580"/>
    </source>
</evidence>
<organism evidence="1 2">
    <name type="scientific">Neolamprologus brichardi</name>
    <name type="common">Fairy cichlid</name>
    <name type="synonym">Lamprologus brichardi</name>
    <dbReference type="NCBI Taxonomy" id="32507"/>
    <lineage>
        <taxon>Eukaryota</taxon>
        <taxon>Metazoa</taxon>
        <taxon>Chordata</taxon>
        <taxon>Craniata</taxon>
        <taxon>Vertebrata</taxon>
        <taxon>Euteleostomi</taxon>
        <taxon>Actinopterygii</taxon>
        <taxon>Neopterygii</taxon>
        <taxon>Teleostei</taxon>
        <taxon>Neoteleostei</taxon>
        <taxon>Acanthomorphata</taxon>
        <taxon>Ovalentaria</taxon>
        <taxon>Cichlomorphae</taxon>
        <taxon>Cichliformes</taxon>
        <taxon>Cichlidae</taxon>
        <taxon>African cichlids</taxon>
        <taxon>Pseudocrenilabrinae</taxon>
        <taxon>Lamprologini</taxon>
        <taxon>Neolamprologus</taxon>
    </lineage>
</organism>
<reference evidence="1" key="1">
    <citation type="submission" date="2025-08" db="UniProtKB">
        <authorList>
            <consortium name="Ensembl"/>
        </authorList>
    </citation>
    <scope>IDENTIFICATION</scope>
</reference>
<dbReference type="AlphaFoldDB" id="A0A3Q4HEI5"/>
<sequence>MRNRMLGNNPIIIDNTNMQGWEMKPYVALKHDYKVLFKEPDTWWKHKPKELVRRTTHNVHVDTVRRMLEGYERFVTVQSIMGSQMPERKRQVLLQNRISHWRSWRERRERKSRGERKHEVDITWIFRAWS</sequence>
<accession>A0A3Q4HEI5</accession>
<dbReference type="GO" id="GO:0005634">
    <property type="term" value="C:nucleus"/>
    <property type="evidence" value="ECO:0007669"/>
    <property type="project" value="TreeGrafter"/>
</dbReference>
<dbReference type="Gene3D" id="3.40.50.300">
    <property type="entry name" value="P-loop containing nucleotide triphosphate hydrolases"/>
    <property type="match status" value="1"/>
</dbReference>
<protein>
    <submittedName>
        <fullName evidence="1">NEDD4 binding protein 2</fullName>
    </submittedName>
</protein>
<dbReference type="PANTHER" id="PTHR46535">
    <property type="entry name" value="NEDD4-BINDING PROTEIN 2"/>
    <property type="match status" value="1"/>
</dbReference>
<dbReference type="Proteomes" id="UP000261580">
    <property type="component" value="Unassembled WGS sequence"/>
</dbReference>
<dbReference type="GeneTree" id="ENSGT00940000164462"/>
<dbReference type="Bgee" id="ENSNBRG00000015660">
    <property type="expression patterns" value="Expressed in blood and 4 other cell types or tissues"/>
</dbReference>